<dbReference type="NCBIfam" id="NF002350">
    <property type="entry name" value="PRK01315.1"/>
    <property type="match status" value="1"/>
</dbReference>
<feature type="domain" description="Membrane insertase YidC/Oxa/ALB C-terminal" evidence="19">
    <location>
        <begin position="39"/>
        <end position="255"/>
    </location>
</feature>
<accession>A0A7J5B1S9</accession>
<dbReference type="OrthoDB" id="9780552at2"/>
<protein>
    <recommendedName>
        <fullName evidence="3">Membrane protein insertase YidC</fullName>
    </recommendedName>
    <alternativeName>
        <fullName evidence="15">Foldase YidC</fullName>
    </alternativeName>
    <alternativeName>
        <fullName evidence="14">Membrane integrase YidC</fullName>
    </alternativeName>
    <alternativeName>
        <fullName evidence="13">Membrane protein YidC</fullName>
    </alternativeName>
</protein>
<evidence type="ECO:0000256" key="17">
    <source>
        <dbReference type="SAM" id="MobiDB-lite"/>
    </source>
</evidence>
<evidence type="ECO:0000256" key="3">
    <source>
        <dbReference type="ARBA" id="ARBA00015325"/>
    </source>
</evidence>
<evidence type="ECO:0000256" key="2">
    <source>
        <dbReference type="ARBA" id="ARBA00010527"/>
    </source>
</evidence>
<comment type="subcellular location">
    <subcellularLocation>
        <location evidence="1">Cell membrane</location>
        <topology evidence="1">Multi-pass membrane protein</topology>
    </subcellularLocation>
    <subcellularLocation>
        <location evidence="16">Membrane</location>
        <topology evidence="16">Multi-pass membrane protein</topology>
    </subcellularLocation>
</comment>
<feature type="compositionally biased region" description="Basic and acidic residues" evidence="17">
    <location>
        <begin position="276"/>
        <end position="288"/>
    </location>
</feature>
<evidence type="ECO:0000256" key="5">
    <source>
        <dbReference type="ARBA" id="ARBA00022475"/>
    </source>
</evidence>
<dbReference type="InterPro" id="IPR028055">
    <property type="entry name" value="YidC/Oxa/ALB_C"/>
</dbReference>
<evidence type="ECO:0000256" key="18">
    <source>
        <dbReference type="SAM" id="Phobius"/>
    </source>
</evidence>
<dbReference type="GO" id="GO:0005886">
    <property type="term" value="C:plasma membrane"/>
    <property type="evidence" value="ECO:0007669"/>
    <property type="project" value="UniProtKB-SubCell"/>
</dbReference>
<dbReference type="NCBIfam" id="TIGR03592">
    <property type="entry name" value="yidC_oxa1_cterm"/>
    <property type="match status" value="1"/>
</dbReference>
<dbReference type="EMBL" id="WBJX01000003">
    <property type="protein sequence ID" value="KAB1637699.1"/>
    <property type="molecule type" value="Genomic_DNA"/>
</dbReference>
<comment type="caution">
    <text evidence="20">The sequence shown here is derived from an EMBL/GenBank/DDBJ whole genome shotgun (WGS) entry which is preliminary data.</text>
</comment>
<comment type="subunit">
    <text evidence="12">Interacts with the Sec translocase complex via SecD. Specifically interacts with transmembrane segments of nascent integral membrane proteins during membrane integration.</text>
</comment>
<feature type="compositionally biased region" description="Low complexity" evidence="17">
    <location>
        <begin position="293"/>
        <end position="307"/>
    </location>
</feature>
<feature type="region of interest" description="Disordered" evidence="17">
    <location>
        <begin position="276"/>
        <end position="336"/>
    </location>
</feature>
<proteinExistence type="inferred from homology"/>
<evidence type="ECO:0000256" key="4">
    <source>
        <dbReference type="ARBA" id="ARBA00022448"/>
    </source>
</evidence>
<feature type="transmembrane region" description="Helical" evidence="18">
    <location>
        <begin position="38"/>
        <end position="59"/>
    </location>
</feature>
<comment type="similarity">
    <text evidence="2">Belongs to the OXA1/ALB3/YidC family. Type 1 subfamily.</text>
</comment>
<dbReference type="Pfam" id="PF02096">
    <property type="entry name" value="60KD_IMP"/>
    <property type="match status" value="1"/>
</dbReference>
<feature type="transmembrane region" description="Helical" evidence="18">
    <location>
        <begin position="7"/>
        <end position="26"/>
    </location>
</feature>
<gene>
    <name evidence="20" type="primary">yidC</name>
    <name evidence="20" type="ORF">F8O03_10830</name>
</gene>
<keyword evidence="21" id="KW-1185">Reference proteome</keyword>
<evidence type="ECO:0000313" key="20">
    <source>
        <dbReference type="EMBL" id="KAB1637699.1"/>
    </source>
</evidence>
<evidence type="ECO:0000313" key="21">
    <source>
        <dbReference type="Proteomes" id="UP000490386"/>
    </source>
</evidence>
<evidence type="ECO:0000256" key="13">
    <source>
        <dbReference type="ARBA" id="ARBA00031538"/>
    </source>
</evidence>
<evidence type="ECO:0000256" key="10">
    <source>
        <dbReference type="ARBA" id="ARBA00023186"/>
    </source>
</evidence>
<dbReference type="InterPro" id="IPR047196">
    <property type="entry name" value="YidC_ALB_C"/>
</dbReference>
<keyword evidence="6 16" id="KW-0812">Transmembrane</keyword>
<keyword evidence="9 18" id="KW-0472">Membrane</keyword>
<comment type="function">
    <text evidence="11">Required for the insertion and/or proper folding and/or complex formation of integral membrane proteins into the membrane. Involved in integration of membrane proteins that insert both dependently and independently of the Sec translocase complex, as well as at least some lipoproteins. Aids folding of multispanning membrane proteins.</text>
</comment>
<evidence type="ECO:0000256" key="7">
    <source>
        <dbReference type="ARBA" id="ARBA00022927"/>
    </source>
</evidence>
<feature type="transmembrane region" description="Helical" evidence="18">
    <location>
        <begin position="216"/>
        <end position="242"/>
    </location>
</feature>
<sequence>MDILGTILWPIKWVIELILVGFHTLWTTLGLNGTDGWTWILAILGLVLVVRSAMIPLMVKQVKSQRAMMDVAPEIKKIQDKYKGKRDQFSMEAMRRETMAVYQRTGSNPMAGCWPLLVQMPIFFGLFSVLNGAQHNTVGVGALNQELATSFSQADIWGAPLSATFLNNDGNVGVQILAGVMVVVMTVSQFITQKQITSKNVSQATKESPMYRQQQMLLYILPLTFLVSGVMFPLGVMTYWLISNFWTMGQQYIIIRNMPTPGSEAAKAREERLKARGKWVEPERKDSKGNVIVEAPVQQPAQRAQPVSKNRAKKKATGGKPGAGGASGKSTPPAKK</sequence>
<dbReference type="RefSeq" id="WP_104254425.1">
    <property type="nucleotide sequence ID" value="NZ_CANKVH010000013.1"/>
</dbReference>
<evidence type="ECO:0000256" key="8">
    <source>
        <dbReference type="ARBA" id="ARBA00022989"/>
    </source>
</evidence>
<evidence type="ECO:0000256" key="9">
    <source>
        <dbReference type="ARBA" id="ARBA00023136"/>
    </source>
</evidence>
<dbReference type="AlphaFoldDB" id="A0A7J5B1S9"/>
<name>A0A7J5B1S9_9MICO</name>
<dbReference type="PANTHER" id="PTHR12428:SF65">
    <property type="entry name" value="CYTOCHROME C OXIDASE ASSEMBLY PROTEIN COX18, MITOCHONDRIAL"/>
    <property type="match status" value="1"/>
</dbReference>
<dbReference type="PANTHER" id="PTHR12428">
    <property type="entry name" value="OXA1"/>
    <property type="match status" value="1"/>
</dbReference>
<evidence type="ECO:0000259" key="19">
    <source>
        <dbReference type="Pfam" id="PF02096"/>
    </source>
</evidence>
<feature type="transmembrane region" description="Helical" evidence="18">
    <location>
        <begin position="111"/>
        <end position="130"/>
    </location>
</feature>
<feature type="transmembrane region" description="Helical" evidence="18">
    <location>
        <begin position="172"/>
        <end position="191"/>
    </location>
</feature>
<evidence type="ECO:0000256" key="1">
    <source>
        <dbReference type="ARBA" id="ARBA00004651"/>
    </source>
</evidence>
<evidence type="ECO:0000256" key="6">
    <source>
        <dbReference type="ARBA" id="ARBA00022692"/>
    </source>
</evidence>
<evidence type="ECO:0000256" key="12">
    <source>
        <dbReference type="ARBA" id="ARBA00026028"/>
    </source>
</evidence>
<keyword evidence="5" id="KW-1003">Cell membrane</keyword>
<evidence type="ECO:0000256" key="16">
    <source>
        <dbReference type="RuleBase" id="RU003945"/>
    </source>
</evidence>
<organism evidence="20 21">
    <name type="scientific">Pseudoclavibacter terrae</name>
    <dbReference type="NCBI Taxonomy" id="1530195"/>
    <lineage>
        <taxon>Bacteria</taxon>
        <taxon>Bacillati</taxon>
        <taxon>Actinomycetota</taxon>
        <taxon>Actinomycetes</taxon>
        <taxon>Micrococcales</taxon>
        <taxon>Microbacteriaceae</taxon>
        <taxon>Pseudoclavibacter</taxon>
    </lineage>
</organism>
<dbReference type="InterPro" id="IPR001708">
    <property type="entry name" value="YidC/ALB3/OXA1/COX18"/>
</dbReference>
<keyword evidence="10" id="KW-0143">Chaperone</keyword>
<dbReference type="CDD" id="cd20070">
    <property type="entry name" value="5TM_YidC_Alb3"/>
    <property type="match status" value="1"/>
</dbReference>
<evidence type="ECO:0000256" key="11">
    <source>
        <dbReference type="ARBA" id="ARBA00025034"/>
    </source>
</evidence>
<dbReference type="GO" id="GO:0015031">
    <property type="term" value="P:protein transport"/>
    <property type="evidence" value="ECO:0007669"/>
    <property type="project" value="UniProtKB-KW"/>
</dbReference>
<evidence type="ECO:0000256" key="15">
    <source>
        <dbReference type="ARBA" id="ARBA00033342"/>
    </source>
</evidence>
<evidence type="ECO:0000256" key="14">
    <source>
        <dbReference type="ARBA" id="ARBA00033245"/>
    </source>
</evidence>
<keyword evidence="7" id="KW-0653">Protein transport</keyword>
<reference evidence="20 21" key="1">
    <citation type="submission" date="2019-09" db="EMBL/GenBank/DDBJ databases">
        <title>Phylogeny of genus Pseudoclavibacter and closely related genus.</title>
        <authorList>
            <person name="Li Y."/>
        </authorList>
    </citation>
    <scope>NUCLEOTIDE SEQUENCE [LARGE SCALE GENOMIC DNA]</scope>
    <source>
        <strain evidence="20 21">THG-MD12</strain>
    </source>
</reference>
<dbReference type="GO" id="GO:0032977">
    <property type="term" value="F:membrane insertase activity"/>
    <property type="evidence" value="ECO:0007669"/>
    <property type="project" value="InterPro"/>
</dbReference>
<dbReference type="GO" id="GO:0051205">
    <property type="term" value="P:protein insertion into membrane"/>
    <property type="evidence" value="ECO:0007669"/>
    <property type="project" value="TreeGrafter"/>
</dbReference>
<dbReference type="Proteomes" id="UP000490386">
    <property type="component" value="Unassembled WGS sequence"/>
</dbReference>
<keyword evidence="4" id="KW-0813">Transport</keyword>
<keyword evidence="8 18" id="KW-1133">Transmembrane helix</keyword>